<evidence type="ECO:0000313" key="2">
    <source>
        <dbReference type="Proteomes" id="UP000814140"/>
    </source>
</evidence>
<sequence>MQSVSSTLPTQTSTAPTTSSQPSGGDAPGPANGPVAAPSVEAVSAPPAVPVKRGPGRPKGSGVKKLIDPNAPVTPKRPVGRPRKDGLPAGSVPRAAPSGSTRRRRVAAPGGFAASSEDAAGPSQPTTPASAPPYSASVVSFVAPVSYGSHVYSATPAPQAAPLPWTTTTTYSTLSAALQSEPPLPRESPSTSLAKSTRGPHALDPALIHDEWVELLRKDPNALLRSLLQALHAPNPLSRAGPPVEEAFKYHLNALGGPSIPSLYAMLKTFWLPSSPTYFSLTASSSTTTTPPEHRFLYWDPQPLVFNGVACPFCAVPVTNNGCIRSGPIKVYDLGKPFFVIGSEYICVNTSCKGRNSPEGRRFASTDPAIMRSLPPILRDELPITLLPGAAEQTSSWNWQDVGVSKTLWAIVIGSLNAGLGKEATLAIVRSAQEGFPMAPVYKQEEEDEEEEKQEIEQELQHPDDAMHVNEPTSASDNNGNTRTDAWKAQTATGDASGPAQPDGSGSSVSNPAQPIVPISSPYGYPQGTPHLPYPYGPYAAYSYQQPDANGVTLKRGGEVLATEPPSKRIRHCVKCGSKDCKGKGGRSFCTNPCQDCGQMECKGRNSKRPDKTCVDAWP</sequence>
<reference evidence="1" key="1">
    <citation type="submission" date="2021-03" db="EMBL/GenBank/DDBJ databases">
        <authorList>
            <consortium name="DOE Joint Genome Institute"/>
            <person name="Ahrendt S."/>
            <person name="Looney B.P."/>
            <person name="Miyauchi S."/>
            <person name="Morin E."/>
            <person name="Drula E."/>
            <person name="Courty P.E."/>
            <person name="Chicoki N."/>
            <person name="Fauchery L."/>
            <person name="Kohler A."/>
            <person name="Kuo A."/>
            <person name="Labutti K."/>
            <person name="Pangilinan J."/>
            <person name="Lipzen A."/>
            <person name="Riley R."/>
            <person name="Andreopoulos W."/>
            <person name="He G."/>
            <person name="Johnson J."/>
            <person name="Barry K.W."/>
            <person name="Grigoriev I.V."/>
            <person name="Nagy L."/>
            <person name="Hibbett D."/>
            <person name="Henrissat B."/>
            <person name="Matheny P.B."/>
            <person name="Labbe J."/>
            <person name="Martin F."/>
        </authorList>
    </citation>
    <scope>NUCLEOTIDE SEQUENCE</scope>
    <source>
        <strain evidence="1">HHB10654</strain>
    </source>
</reference>
<evidence type="ECO:0000313" key="1">
    <source>
        <dbReference type="EMBL" id="KAI0059249.1"/>
    </source>
</evidence>
<accession>A0ACB8SSA5</accession>
<protein>
    <submittedName>
        <fullName evidence="1">Uncharacterized protein</fullName>
    </submittedName>
</protein>
<gene>
    <name evidence="1" type="ORF">BV25DRAFT_1829302</name>
</gene>
<organism evidence="1 2">
    <name type="scientific">Artomyces pyxidatus</name>
    <dbReference type="NCBI Taxonomy" id="48021"/>
    <lineage>
        <taxon>Eukaryota</taxon>
        <taxon>Fungi</taxon>
        <taxon>Dikarya</taxon>
        <taxon>Basidiomycota</taxon>
        <taxon>Agaricomycotina</taxon>
        <taxon>Agaricomycetes</taxon>
        <taxon>Russulales</taxon>
        <taxon>Auriscalpiaceae</taxon>
        <taxon>Artomyces</taxon>
    </lineage>
</organism>
<dbReference type="EMBL" id="MU277228">
    <property type="protein sequence ID" value="KAI0059249.1"/>
    <property type="molecule type" value="Genomic_DNA"/>
</dbReference>
<comment type="caution">
    <text evidence="1">The sequence shown here is derived from an EMBL/GenBank/DDBJ whole genome shotgun (WGS) entry which is preliminary data.</text>
</comment>
<name>A0ACB8SSA5_9AGAM</name>
<reference evidence="1" key="2">
    <citation type="journal article" date="2022" name="New Phytol.">
        <title>Evolutionary transition to the ectomycorrhizal habit in the genomes of a hyperdiverse lineage of mushroom-forming fungi.</title>
        <authorList>
            <person name="Looney B."/>
            <person name="Miyauchi S."/>
            <person name="Morin E."/>
            <person name="Drula E."/>
            <person name="Courty P.E."/>
            <person name="Kohler A."/>
            <person name="Kuo A."/>
            <person name="LaButti K."/>
            <person name="Pangilinan J."/>
            <person name="Lipzen A."/>
            <person name="Riley R."/>
            <person name="Andreopoulos W."/>
            <person name="He G."/>
            <person name="Johnson J."/>
            <person name="Nolan M."/>
            <person name="Tritt A."/>
            <person name="Barry K.W."/>
            <person name="Grigoriev I.V."/>
            <person name="Nagy L.G."/>
            <person name="Hibbett D."/>
            <person name="Henrissat B."/>
            <person name="Matheny P.B."/>
            <person name="Labbe J."/>
            <person name="Martin F.M."/>
        </authorList>
    </citation>
    <scope>NUCLEOTIDE SEQUENCE</scope>
    <source>
        <strain evidence="1">HHB10654</strain>
    </source>
</reference>
<proteinExistence type="predicted"/>
<dbReference type="Proteomes" id="UP000814140">
    <property type="component" value="Unassembled WGS sequence"/>
</dbReference>
<keyword evidence="2" id="KW-1185">Reference proteome</keyword>